<keyword evidence="8" id="KW-1185">Reference proteome</keyword>
<dbReference type="InterPro" id="IPR036388">
    <property type="entry name" value="WH-like_DNA-bd_sf"/>
</dbReference>
<evidence type="ECO:0000256" key="5">
    <source>
        <dbReference type="ARBA" id="ARBA00022840"/>
    </source>
</evidence>
<evidence type="ECO:0000256" key="2">
    <source>
        <dbReference type="ARBA" id="ARBA00022614"/>
    </source>
</evidence>
<dbReference type="GO" id="GO:0005524">
    <property type="term" value="F:ATP binding"/>
    <property type="evidence" value="ECO:0007669"/>
    <property type="project" value="UniProtKB-KW"/>
</dbReference>
<evidence type="ECO:0000256" key="4">
    <source>
        <dbReference type="ARBA" id="ARBA00022821"/>
    </source>
</evidence>
<dbReference type="FunFam" id="1.10.10.10:FF:000322">
    <property type="entry name" value="Probable disease resistance protein At1g63360"/>
    <property type="match status" value="1"/>
</dbReference>
<dbReference type="SMART" id="SM00369">
    <property type="entry name" value="LRR_TYP"/>
    <property type="match status" value="2"/>
</dbReference>
<name>A0A9Q0KUI4_9MAGN</name>
<dbReference type="PANTHER" id="PTHR33463:SF204">
    <property type="entry name" value="NB-ARC DOMAIN-CONTAINING PROTEIN"/>
    <property type="match status" value="1"/>
</dbReference>
<dbReference type="Gene3D" id="3.80.10.10">
    <property type="entry name" value="Ribonuclease Inhibitor"/>
    <property type="match status" value="2"/>
</dbReference>
<keyword evidence="4" id="KW-0611">Plant defense</keyword>
<dbReference type="InterPro" id="IPR055414">
    <property type="entry name" value="LRR_R13L4/SHOC2-like"/>
</dbReference>
<dbReference type="Proteomes" id="UP001141806">
    <property type="component" value="Unassembled WGS sequence"/>
</dbReference>
<dbReference type="InterPro" id="IPR002182">
    <property type="entry name" value="NB-ARC"/>
</dbReference>
<dbReference type="Gene3D" id="1.10.8.430">
    <property type="entry name" value="Helical domain of apoptotic protease-activating factors"/>
    <property type="match status" value="1"/>
</dbReference>
<evidence type="ECO:0000256" key="3">
    <source>
        <dbReference type="ARBA" id="ARBA00022737"/>
    </source>
</evidence>
<protein>
    <recommendedName>
        <fullName evidence="6">AAA+ ATPase domain-containing protein</fullName>
    </recommendedName>
</protein>
<dbReference type="OrthoDB" id="664960at2759"/>
<dbReference type="InterPro" id="IPR042197">
    <property type="entry name" value="Apaf_helical"/>
</dbReference>
<gene>
    <name evidence="7" type="ORF">NE237_001712</name>
</gene>
<dbReference type="EMBL" id="JAMYWD010000003">
    <property type="protein sequence ID" value="KAJ4976606.1"/>
    <property type="molecule type" value="Genomic_DNA"/>
</dbReference>
<dbReference type="InterPro" id="IPR050905">
    <property type="entry name" value="Plant_NBS-LRR"/>
</dbReference>
<dbReference type="InterPro" id="IPR058922">
    <property type="entry name" value="WHD_DRP"/>
</dbReference>
<dbReference type="Gene3D" id="3.40.50.300">
    <property type="entry name" value="P-loop containing nucleotide triphosphate hydrolases"/>
    <property type="match status" value="1"/>
</dbReference>
<keyword evidence="3" id="KW-0677">Repeat</keyword>
<evidence type="ECO:0000259" key="6">
    <source>
        <dbReference type="SMART" id="SM00382"/>
    </source>
</evidence>
<dbReference type="InterPro" id="IPR003593">
    <property type="entry name" value="AAA+_ATPase"/>
</dbReference>
<comment type="caution">
    <text evidence="7">The sequence shown here is derived from an EMBL/GenBank/DDBJ whole genome shotgun (WGS) entry which is preliminary data.</text>
</comment>
<organism evidence="7 8">
    <name type="scientific">Protea cynaroides</name>
    <dbReference type="NCBI Taxonomy" id="273540"/>
    <lineage>
        <taxon>Eukaryota</taxon>
        <taxon>Viridiplantae</taxon>
        <taxon>Streptophyta</taxon>
        <taxon>Embryophyta</taxon>
        <taxon>Tracheophyta</taxon>
        <taxon>Spermatophyta</taxon>
        <taxon>Magnoliopsida</taxon>
        <taxon>Proteales</taxon>
        <taxon>Proteaceae</taxon>
        <taxon>Protea</taxon>
    </lineage>
</organism>
<dbReference type="SUPFAM" id="SSF52540">
    <property type="entry name" value="P-loop containing nucleoside triphosphate hydrolases"/>
    <property type="match status" value="1"/>
</dbReference>
<evidence type="ECO:0000313" key="7">
    <source>
        <dbReference type="EMBL" id="KAJ4976606.1"/>
    </source>
</evidence>
<dbReference type="GO" id="GO:0043531">
    <property type="term" value="F:ADP binding"/>
    <property type="evidence" value="ECO:0007669"/>
    <property type="project" value="InterPro"/>
</dbReference>
<dbReference type="InterPro" id="IPR032675">
    <property type="entry name" value="LRR_dom_sf"/>
</dbReference>
<dbReference type="FunFam" id="1.10.8.430:FF:000003">
    <property type="entry name" value="Probable disease resistance protein At5g66910"/>
    <property type="match status" value="1"/>
</dbReference>
<keyword evidence="5" id="KW-0547">Nucleotide-binding</keyword>
<keyword evidence="2" id="KW-0433">Leucine-rich repeat</keyword>
<keyword evidence="5" id="KW-0067">ATP-binding</keyword>
<evidence type="ECO:0000256" key="1">
    <source>
        <dbReference type="ARBA" id="ARBA00008894"/>
    </source>
</evidence>
<dbReference type="SUPFAM" id="SSF52058">
    <property type="entry name" value="L domain-like"/>
    <property type="match status" value="1"/>
</dbReference>
<dbReference type="SMART" id="SM00382">
    <property type="entry name" value="AAA"/>
    <property type="match status" value="1"/>
</dbReference>
<dbReference type="AlphaFoldDB" id="A0A9Q0KUI4"/>
<dbReference type="InterPro" id="IPR003591">
    <property type="entry name" value="Leu-rich_rpt_typical-subtyp"/>
</dbReference>
<dbReference type="FunFam" id="3.40.50.300:FF:001091">
    <property type="entry name" value="Probable disease resistance protein At1g61300"/>
    <property type="match status" value="1"/>
</dbReference>
<proteinExistence type="inferred from homology"/>
<feature type="domain" description="AAA+ ATPase" evidence="6">
    <location>
        <begin position="66"/>
        <end position="221"/>
    </location>
</feature>
<dbReference type="InterPro" id="IPR027417">
    <property type="entry name" value="P-loop_NTPase"/>
</dbReference>
<sequence>MPIVVQTINLGRVAEKLNDVKELLSNGEFEIPNGLRPVRVKPVPVRPSVGLDAVLEKVRQFLIEDEVGIIGIYGMGGVGKTTLLRKVNNEFLATAHEFDVVIWVVVSNDYVVEKTQKAIVVRLGLPWEETESQDDRAIEIFSVLRTKKFVLFLDDVWKKLDLEKIGIPLPDETNKCKVIFTTRTIEVCNDMDAKRQLKVEFLNEDESRLLFQEKVGNKELLNSPSIRPLAEAIIRRCGGLPLAIITTGRAMANKEMKEEWEHARQVLEESPSELRGMEDVFTHLKLSYDNLRDDTLKACLLYFSLFPEDYSIEKEQLIEYWIGEGYLDGSDNYVKAHNKGHALIGSLKDACLLEIGEEKTQVKMHDIVRGFASWIASECGRRQNKFLVQARVGLTEAPEISDHFFRYMPTLRVLDLSFTSLREIPVDICNLVELCHLDLSGTKITTLPRELGNLAKLRHLDLLRTHYLGTIPTEAISRLFSLQVLNLYYSYANWNADGSKEERISLHDLEQLTHLTSLGITYLRRLSINNCYDLEELTIDVEIGENWLPNLEVLSLHGLPNLTTIWRNQVTSRCLQNLRSINIWNCDKLKDVTWVSQLKCLEAIYIFYCKGVEQIVSGTKVEESTAFPKLRTISIRDLPELKSIHQHALAFPSLETIAVIGCPKLKKLPLKVFNALSLPTIYGTQEWWSRLEWDEKALEFSFATNFIPV</sequence>
<dbReference type="GO" id="GO:0006952">
    <property type="term" value="P:defense response"/>
    <property type="evidence" value="ECO:0007669"/>
    <property type="project" value="UniProtKB-KW"/>
</dbReference>
<dbReference type="Pfam" id="PF23559">
    <property type="entry name" value="WHD_DRP"/>
    <property type="match status" value="1"/>
</dbReference>
<evidence type="ECO:0000313" key="8">
    <source>
        <dbReference type="Proteomes" id="UP001141806"/>
    </source>
</evidence>
<dbReference type="PRINTS" id="PR00364">
    <property type="entry name" value="DISEASERSIST"/>
</dbReference>
<comment type="similarity">
    <text evidence="1">Belongs to the disease resistance NB-LRR family.</text>
</comment>
<dbReference type="Gene3D" id="1.10.10.10">
    <property type="entry name" value="Winged helix-like DNA-binding domain superfamily/Winged helix DNA-binding domain"/>
    <property type="match status" value="1"/>
</dbReference>
<dbReference type="PANTHER" id="PTHR33463">
    <property type="entry name" value="NB-ARC DOMAIN-CONTAINING PROTEIN-RELATED"/>
    <property type="match status" value="1"/>
</dbReference>
<dbReference type="Pfam" id="PF00931">
    <property type="entry name" value="NB-ARC"/>
    <property type="match status" value="1"/>
</dbReference>
<accession>A0A9Q0KUI4</accession>
<dbReference type="Pfam" id="PF23598">
    <property type="entry name" value="LRR_14"/>
    <property type="match status" value="1"/>
</dbReference>
<reference evidence="7" key="1">
    <citation type="journal article" date="2023" name="Plant J.">
        <title>The genome of the king protea, Protea cynaroides.</title>
        <authorList>
            <person name="Chang J."/>
            <person name="Duong T.A."/>
            <person name="Schoeman C."/>
            <person name="Ma X."/>
            <person name="Roodt D."/>
            <person name="Barker N."/>
            <person name="Li Z."/>
            <person name="Van de Peer Y."/>
            <person name="Mizrachi E."/>
        </authorList>
    </citation>
    <scope>NUCLEOTIDE SEQUENCE</scope>
    <source>
        <tissue evidence="7">Young leaves</tissue>
    </source>
</reference>